<dbReference type="Gene3D" id="3.40.470.10">
    <property type="entry name" value="Uracil-DNA glycosylase-like domain"/>
    <property type="match status" value="1"/>
</dbReference>
<evidence type="ECO:0000313" key="11">
    <source>
        <dbReference type="EMBL" id="MBE1161844.1"/>
    </source>
</evidence>
<dbReference type="Pfam" id="PF03167">
    <property type="entry name" value="UDG"/>
    <property type="match status" value="1"/>
</dbReference>
<dbReference type="NCBIfam" id="TIGR03914">
    <property type="entry name" value="UDG_fam_dom"/>
    <property type="match status" value="1"/>
</dbReference>
<comment type="caution">
    <text evidence="11">The sequence shown here is derived from an EMBL/GenBank/DDBJ whole genome shotgun (WGS) entry which is preliminary data.</text>
</comment>
<organism evidence="11 12">
    <name type="scientific">Dyella acidiphila</name>
    <dbReference type="NCBI Taxonomy" id="2775866"/>
    <lineage>
        <taxon>Bacteria</taxon>
        <taxon>Pseudomonadati</taxon>
        <taxon>Pseudomonadota</taxon>
        <taxon>Gammaproteobacteria</taxon>
        <taxon>Lysobacterales</taxon>
        <taxon>Rhodanobacteraceae</taxon>
        <taxon>Dyella</taxon>
    </lineage>
</organism>
<evidence type="ECO:0000256" key="2">
    <source>
        <dbReference type="ARBA" id="ARBA00019403"/>
    </source>
</evidence>
<protein>
    <recommendedName>
        <fullName evidence="2">Type-4 uracil-DNA glycosylase</fullName>
    </recommendedName>
</protein>
<evidence type="ECO:0000256" key="6">
    <source>
        <dbReference type="ARBA" id="ARBA00022801"/>
    </source>
</evidence>
<evidence type="ECO:0000313" key="12">
    <source>
        <dbReference type="Proteomes" id="UP000651010"/>
    </source>
</evidence>
<accession>A0ABR9GCX6</accession>
<keyword evidence="12" id="KW-1185">Reference proteome</keyword>
<keyword evidence="3" id="KW-0004">4Fe-4S</keyword>
<dbReference type="SMART" id="SM00986">
    <property type="entry name" value="UDG"/>
    <property type="match status" value="1"/>
</dbReference>
<dbReference type="Proteomes" id="UP000651010">
    <property type="component" value="Unassembled WGS sequence"/>
</dbReference>
<dbReference type="EMBL" id="JACZZA010000010">
    <property type="protein sequence ID" value="MBE1161844.1"/>
    <property type="molecule type" value="Genomic_DNA"/>
</dbReference>
<dbReference type="SUPFAM" id="SSF52141">
    <property type="entry name" value="Uracil-DNA glycosylase-like"/>
    <property type="match status" value="1"/>
</dbReference>
<gene>
    <name evidence="11" type="ORF">IGX34_15785</name>
</gene>
<dbReference type="CDD" id="cd10030">
    <property type="entry name" value="UDG-F4_TTUDGA_SPO1dp_like"/>
    <property type="match status" value="1"/>
</dbReference>
<reference evidence="11 12" key="1">
    <citation type="submission" date="2020-09" db="EMBL/GenBank/DDBJ databases">
        <title>Dyella sp. 7MK23 isolated from forest soil.</title>
        <authorList>
            <person name="Fu J."/>
        </authorList>
    </citation>
    <scope>NUCLEOTIDE SEQUENCE [LARGE SCALE GENOMIC DNA]</scope>
    <source>
        <strain evidence="11 12">7MK23</strain>
    </source>
</reference>
<keyword evidence="6" id="KW-0378">Hydrolase</keyword>
<evidence type="ECO:0000256" key="8">
    <source>
        <dbReference type="ARBA" id="ARBA00023014"/>
    </source>
</evidence>
<name>A0ABR9GCX6_9GAMM</name>
<sequence length="231" mass="25715">MPDYTTSAQRLLFAATHRAADANNPLALPVASIPRGNLHTLKNRAMRCQACPLWAPATQTVFGKGRANAPLMLIGEQPGDREDKQGRPFTGPAGALLQRALDAAELQHTDIYLTNVMKHFKFERHGKTRLHKRASAAEQAICRRWLAAEMLQLQPVAVIALGAMAAQTLFGRDFRLTSELGVWRQLPRFVGLGTWHPSAILRARSSALREEMFQQLVQHLQSARLQLEQKA</sequence>
<keyword evidence="9" id="KW-0234">DNA repair</keyword>
<proteinExistence type="inferred from homology"/>
<evidence type="ECO:0000259" key="10">
    <source>
        <dbReference type="SMART" id="SM00986"/>
    </source>
</evidence>
<keyword evidence="4" id="KW-0479">Metal-binding</keyword>
<evidence type="ECO:0000256" key="9">
    <source>
        <dbReference type="ARBA" id="ARBA00023204"/>
    </source>
</evidence>
<keyword evidence="8" id="KW-0411">Iron-sulfur</keyword>
<dbReference type="SMART" id="SM00987">
    <property type="entry name" value="UreE_C"/>
    <property type="match status" value="1"/>
</dbReference>
<dbReference type="InterPro" id="IPR036895">
    <property type="entry name" value="Uracil-DNA_glycosylase-like_sf"/>
</dbReference>
<evidence type="ECO:0000256" key="7">
    <source>
        <dbReference type="ARBA" id="ARBA00023004"/>
    </source>
</evidence>
<evidence type="ECO:0000256" key="5">
    <source>
        <dbReference type="ARBA" id="ARBA00022763"/>
    </source>
</evidence>
<dbReference type="PANTHER" id="PTHR33693:SF9">
    <property type="entry name" value="TYPE-4 URACIL-DNA GLYCOSYLASE"/>
    <property type="match status" value="1"/>
</dbReference>
<evidence type="ECO:0000256" key="4">
    <source>
        <dbReference type="ARBA" id="ARBA00022723"/>
    </source>
</evidence>
<dbReference type="InterPro" id="IPR005273">
    <property type="entry name" value="Ura-DNA_glyco_family4"/>
</dbReference>
<dbReference type="InterPro" id="IPR051536">
    <property type="entry name" value="UDG_Type-4/5"/>
</dbReference>
<dbReference type="PANTHER" id="PTHR33693">
    <property type="entry name" value="TYPE-5 URACIL-DNA GLYCOSYLASE"/>
    <property type="match status" value="1"/>
</dbReference>
<comment type="similarity">
    <text evidence="1">Belongs to the uracil-DNA glycosylase (UDG) superfamily. Type 4 (UDGa) family.</text>
</comment>
<keyword evidence="7" id="KW-0408">Iron</keyword>
<evidence type="ECO:0000256" key="3">
    <source>
        <dbReference type="ARBA" id="ARBA00022485"/>
    </source>
</evidence>
<keyword evidence="5" id="KW-0227">DNA damage</keyword>
<feature type="domain" description="Uracil-DNA glycosylase-like" evidence="10">
    <location>
        <begin position="62"/>
        <end position="217"/>
    </location>
</feature>
<dbReference type="InterPro" id="IPR005122">
    <property type="entry name" value="Uracil-DNA_glycosylase-like"/>
</dbReference>
<evidence type="ECO:0000256" key="1">
    <source>
        <dbReference type="ARBA" id="ARBA00006521"/>
    </source>
</evidence>
<dbReference type="RefSeq" id="WP_192556688.1">
    <property type="nucleotide sequence ID" value="NZ_JACZZA010000010.1"/>
</dbReference>